<dbReference type="InterPro" id="IPR029472">
    <property type="entry name" value="Copia-like_N"/>
</dbReference>
<reference evidence="3 4" key="1">
    <citation type="submission" date="2019-07" db="EMBL/GenBank/DDBJ databases">
        <title>De Novo Assembly of kiwifruit Actinidia rufa.</title>
        <authorList>
            <person name="Sugita-Konishi S."/>
            <person name="Sato K."/>
            <person name="Mori E."/>
            <person name="Abe Y."/>
            <person name="Kisaki G."/>
            <person name="Hamano K."/>
            <person name="Suezawa K."/>
            <person name="Otani M."/>
            <person name="Fukuda T."/>
            <person name="Manabe T."/>
            <person name="Gomi K."/>
            <person name="Tabuchi M."/>
            <person name="Akimitsu K."/>
            <person name="Kataoka I."/>
        </authorList>
    </citation>
    <scope>NUCLEOTIDE SEQUENCE [LARGE SCALE GENOMIC DNA]</scope>
    <source>
        <strain evidence="4">cv. Fuchu</strain>
    </source>
</reference>
<evidence type="ECO:0000256" key="1">
    <source>
        <dbReference type="SAM" id="MobiDB-lite"/>
    </source>
</evidence>
<feature type="region of interest" description="Disordered" evidence="1">
    <location>
        <begin position="414"/>
        <end position="442"/>
    </location>
</feature>
<feature type="region of interest" description="Disordered" evidence="1">
    <location>
        <begin position="470"/>
        <end position="489"/>
    </location>
</feature>
<accession>A0A7J0FDU7</accession>
<dbReference type="Proteomes" id="UP000585474">
    <property type="component" value="Unassembled WGS sequence"/>
</dbReference>
<dbReference type="GO" id="GO:0000712">
    <property type="term" value="P:resolution of meiotic recombination intermediates"/>
    <property type="evidence" value="ECO:0007669"/>
    <property type="project" value="InterPro"/>
</dbReference>
<feature type="domain" description="Retrotransposon Copia-like N-terminal" evidence="2">
    <location>
        <begin position="219"/>
        <end position="262"/>
    </location>
</feature>
<dbReference type="PANTHER" id="PTHR37394:SF1">
    <property type="entry name" value="PROTEIN PARTING DANCERS"/>
    <property type="match status" value="1"/>
</dbReference>
<dbReference type="PANTHER" id="PTHR37394">
    <property type="entry name" value="PROTEIN PARTING DANCERS"/>
    <property type="match status" value="1"/>
</dbReference>
<comment type="caution">
    <text evidence="3">The sequence shown here is derived from an EMBL/GenBank/DDBJ whole genome shotgun (WGS) entry which is preliminary data.</text>
</comment>
<evidence type="ECO:0000313" key="4">
    <source>
        <dbReference type="Proteomes" id="UP000585474"/>
    </source>
</evidence>
<organism evidence="3 4">
    <name type="scientific">Actinidia rufa</name>
    <dbReference type="NCBI Taxonomy" id="165716"/>
    <lineage>
        <taxon>Eukaryota</taxon>
        <taxon>Viridiplantae</taxon>
        <taxon>Streptophyta</taxon>
        <taxon>Embryophyta</taxon>
        <taxon>Tracheophyta</taxon>
        <taxon>Spermatophyta</taxon>
        <taxon>Magnoliopsida</taxon>
        <taxon>eudicotyledons</taxon>
        <taxon>Gunneridae</taxon>
        <taxon>Pentapetalae</taxon>
        <taxon>asterids</taxon>
        <taxon>Ericales</taxon>
        <taxon>Actinidiaceae</taxon>
        <taxon>Actinidia</taxon>
    </lineage>
</organism>
<proteinExistence type="predicted"/>
<sequence>MMSNTWKEEQHPSFITFISSFLLANSFRLNFVPISPDLIFNCGGLSVAFIFITNWDCHDTSPIFGRVQKLKGQFANLYVVVTLPTKEQKDSFGSSYFKYGMEFGRPIFVPVQDLEMGFEKIVKIAHARGVCKRQDIVTKLKDERERSVQGMDIFLKVVTSIPGIDNHDANAAHLSLLRGVFVLIYFLPTIMSGSDVDNVENVVVPPPPPRPDFSLSQHTPGARITCELLNGKNFAAWSRSVRLFLGGKGKSGWLLGTITKPNATDPNLSVADYFAYLQSRWRELAQYEPLSEFTTEGGIAARRLDHQHTYQFLMGLKPEFEALRTQIVNTTPMPSIFEAFAMLDGDECRHRLLQLPPPPVTESTIPDQMALAVSGSHFSGGHSSSGRAPCSFCGGVTHGRDRCFKFHPELRETFKRNKEKSKASPRTPAISETSYGSPVAPTASDLHQLQTQFQNQMEQLQLQFQTQLGSLMQQSPRPKPSPSTATLASGPEFEEDFWQGLNQAIGSIEAIAKASKEFILESTDLSADKAETITRSSCSVNKYLSGPDELATMGSLDLSVEFERSQD</sequence>
<gene>
    <name evidence="3" type="ORF">Acr_11g0011440</name>
</gene>
<dbReference type="Pfam" id="PF14244">
    <property type="entry name" value="Retrotran_gag_3"/>
    <property type="match status" value="1"/>
</dbReference>
<feature type="compositionally biased region" description="Polar residues" evidence="1">
    <location>
        <begin position="470"/>
        <end position="487"/>
    </location>
</feature>
<name>A0A7J0FDU7_9ERIC</name>
<keyword evidence="4" id="KW-1185">Reference proteome</keyword>
<dbReference type="OrthoDB" id="1857825at2759"/>
<dbReference type="EMBL" id="BJWL01000011">
    <property type="protein sequence ID" value="GFY96838.1"/>
    <property type="molecule type" value="Genomic_DNA"/>
</dbReference>
<evidence type="ECO:0000313" key="3">
    <source>
        <dbReference type="EMBL" id="GFY96838.1"/>
    </source>
</evidence>
<protein>
    <recommendedName>
        <fullName evidence="2">Retrotransposon Copia-like N-terminal domain-containing protein</fullName>
    </recommendedName>
</protein>
<dbReference type="AlphaFoldDB" id="A0A7J0FDU7"/>
<evidence type="ECO:0000259" key="2">
    <source>
        <dbReference type="Pfam" id="PF14244"/>
    </source>
</evidence>
<dbReference type="InterPro" id="IPR039172">
    <property type="entry name" value="PTD"/>
</dbReference>